<organism evidence="2">
    <name type="scientific">Acidobacterium capsulatum</name>
    <dbReference type="NCBI Taxonomy" id="33075"/>
    <lineage>
        <taxon>Bacteria</taxon>
        <taxon>Pseudomonadati</taxon>
        <taxon>Acidobacteriota</taxon>
        <taxon>Terriglobia</taxon>
        <taxon>Terriglobales</taxon>
        <taxon>Acidobacteriaceae</taxon>
        <taxon>Acidobacterium</taxon>
    </lineage>
</organism>
<feature type="transmembrane region" description="Helical" evidence="1">
    <location>
        <begin position="335"/>
        <end position="356"/>
    </location>
</feature>
<keyword evidence="1" id="KW-0472">Membrane</keyword>
<evidence type="ECO:0000313" key="2">
    <source>
        <dbReference type="EMBL" id="HGY95412.1"/>
    </source>
</evidence>
<feature type="transmembrane region" description="Helical" evidence="1">
    <location>
        <begin position="163"/>
        <end position="183"/>
    </location>
</feature>
<reference evidence="2" key="1">
    <citation type="journal article" date="2020" name="mSystems">
        <title>Genome- and Community-Level Interaction Insights into Carbon Utilization and Element Cycling Functions of Hydrothermarchaeota in Hydrothermal Sediment.</title>
        <authorList>
            <person name="Zhou Z."/>
            <person name="Liu Y."/>
            <person name="Xu W."/>
            <person name="Pan J."/>
            <person name="Luo Z.H."/>
            <person name="Li M."/>
        </authorList>
    </citation>
    <scope>NUCLEOTIDE SEQUENCE [LARGE SCALE GENOMIC DNA]</scope>
    <source>
        <strain evidence="2">SpSt-855</strain>
    </source>
</reference>
<protein>
    <submittedName>
        <fullName evidence="2">MFS transporter</fullName>
    </submittedName>
</protein>
<feature type="transmembrane region" description="Helical" evidence="1">
    <location>
        <begin position="12"/>
        <end position="36"/>
    </location>
</feature>
<dbReference type="EMBL" id="DTKL01000074">
    <property type="protein sequence ID" value="HGY95412.1"/>
    <property type="molecule type" value="Genomic_DNA"/>
</dbReference>
<keyword evidence="1" id="KW-1133">Transmembrane helix</keyword>
<feature type="transmembrane region" description="Helical" evidence="1">
    <location>
        <begin position="368"/>
        <end position="390"/>
    </location>
</feature>
<feature type="transmembrane region" description="Helical" evidence="1">
    <location>
        <begin position="74"/>
        <end position="92"/>
    </location>
</feature>
<feature type="transmembrane region" description="Helical" evidence="1">
    <location>
        <begin position="213"/>
        <end position="234"/>
    </location>
</feature>
<name>A0A7V4XUR5_9BACT</name>
<feature type="transmembrane region" description="Helical" evidence="1">
    <location>
        <begin position="42"/>
        <end position="62"/>
    </location>
</feature>
<dbReference type="AlphaFoldDB" id="A0A7V4XUR5"/>
<feature type="transmembrane region" description="Helical" evidence="1">
    <location>
        <begin position="302"/>
        <end position="323"/>
    </location>
</feature>
<keyword evidence="1" id="KW-0812">Transmembrane</keyword>
<dbReference type="Gene3D" id="1.20.1250.20">
    <property type="entry name" value="MFS general substrate transporter like domains"/>
    <property type="match status" value="1"/>
</dbReference>
<feature type="transmembrane region" description="Helical" evidence="1">
    <location>
        <begin position="134"/>
        <end position="157"/>
    </location>
</feature>
<feature type="transmembrane region" description="Helical" evidence="1">
    <location>
        <begin position="246"/>
        <end position="266"/>
    </location>
</feature>
<accession>A0A7V4XUR5</accession>
<feature type="transmembrane region" description="Helical" evidence="1">
    <location>
        <begin position="98"/>
        <end position="122"/>
    </location>
</feature>
<evidence type="ECO:0000256" key="1">
    <source>
        <dbReference type="SAM" id="Phobius"/>
    </source>
</evidence>
<dbReference type="InterPro" id="IPR036259">
    <property type="entry name" value="MFS_trans_sf"/>
</dbReference>
<proteinExistence type="predicted"/>
<feature type="transmembrane region" description="Helical" evidence="1">
    <location>
        <begin position="278"/>
        <end position="296"/>
    </location>
</feature>
<comment type="caution">
    <text evidence="2">The sequence shown here is derived from an EMBL/GenBank/DDBJ whole genome shotgun (WGS) entry which is preliminary data.</text>
</comment>
<dbReference type="SUPFAM" id="SSF103473">
    <property type="entry name" value="MFS general substrate transporter"/>
    <property type="match status" value="1"/>
</dbReference>
<gene>
    <name evidence="2" type="ORF">ENW50_12125</name>
</gene>
<sequence length="398" mass="42330">MQKQRRIPPVWIMGLTNATFGMMGGFAVVTLPQILAAEGVPGGHIAAMTAAVISPGFWVFLVSPMLDVRFRRRTYALFFGFLTALGVGYTVLSHSNVAATEAVMIVAYTAAALYQGTVGGWTGSLITHEQDSQLGMWFNVANVGAGGLIEIIGAPLILHSPPAVAAAVMTIALMLPMLSFIAIPAPEPDKMLASESFGRFWREVASLLKRRDVIVALVLFALPSASFSLTNVLGGLGKDYHASPHIVSLFAGVGSVVAGIGGSYLVPQLAKKFPLRPLYLSIGFIGALFTLGTLLLPRAPWTFGLVFTGEIIFQSLAFTAMNGITFEVIGPDNPLAATLFTVLIAASMLPITYMGFLDGWGYDRGHLMGSFLVDAGLSMAACLLLAWLLFGRGRRSRA</sequence>